<reference evidence="1 2" key="1">
    <citation type="submission" date="2020-08" db="EMBL/GenBank/DDBJ databases">
        <title>Genomic Encyclopedia of Type Strains, Phase IV (KMG-IV): sequencing the most valuable type-strain genomes for metagenomic binning, comparative biology and taxonomic classification.</title>
        <authorList>
            <person name="Goeker M."/>
        </authorList>
    </citation>
    <scope>NUCLEOTIDE SEQUENCE [LARGE SCALE GENOMIC DNA]</scope>
    <source>
        <strain evidence="1 2">DSM 102983</strain>
    </source>
</reference>
<organism evidence="1 2">
    <name type="scientific">Parabacteroides faecis</name>
    <dbReference type="NCBI Taxonomy" id="1217282"/>
    <lineage>
        <taxon>Bacteria</taxon>
        <taxon>Pseudomonadati</taxon>
        <taxon>Bacteroidota</taxon>
        <taxon>Bacteroidia</taxon>
        <taxon>Bacteroidales</taxon>
        <taxon>Tannerellaceae</taxon>
        <taxon>Parabacteroides</taxon>
    </lineage>
</organism>
<keyword evidence="2" id="KW-1185">Reference proteome</keyword>
<accession>A0ABR6KRA7</accession>
<evidence type="ECO:0000313" key="1">
    <source>
        <dbReference type="EMBL" id="MBB4623929.1"/>
    </source>
</evidence>
<proteinExistence type="predicted"/>
<comment type="caution">
    <text evidence="1">The sequence shown here is derived from an EMBL/GenBank/DDBJ whole genome shotgun (WGS) entry which is preliminary data.</text>
</comment>
<sequence>MRQDTAQDIAGRLYRNLLPFGSGATHKYVLKPAYLDIFIGVFIKLWGKDRYFFRITKSIV</sequence>
<evidence type="ECO:0000313" key="2">
    <source>
        <dbReference type="Proteomes" id="UP000533637"/>
    </source>
</evidence>
<dbReference type="Proteomes" id="UP000533637">
    <property type="component" value="Unassembled WGS sequence"/>
</dbReference>
<name>A0ABR6KRA7_9BACT</name>
<gene>
    <name evidence="1" type="ORF">GGQ57_003853</name>
</gene>
<protein>
    <submittedName>
        <fullName evidence="1">Uncharacterized protein</fullName>
    </submittedName>
</protein>
<dbReference type="EMBL" id="JACHOC010000008">
    <property type="protein sequence ID" value="MBB4623929.1"/>
    <property type="molecule type" value="Genomic_DNA"/>
</dbReference>